<dbReference type="InterPro" id="IPR036641">
    <property type="entry name" value="HPT_dom_sf"/>
</dbReference>
<dbReference type="Gene3D" id="2.40.50.180">
    <property type="entry name" value="CheA-289, Domain 4"/>
    <property type="match status" value="1"/>
</dbReference>
<dbReference type="Pfam" id="PF02518">
    <property type="entry name" value="HATPase_c"/>
    <property type="match status" value="1"/>
</dbReference>
<dbReference type="InterPro" id="IPR002545">
    <property type="entry name" value="CheW-lke_dom"/>
</dbReference>
<dbReference type="Gene3D" id="3.30.565.10">
    <property type="entry name" value="Histidine kinase-like ATPase, C-terminal domain"/>
    <property type="match status" value="1"/>
</dbReference>
<dbReference type="SUPFAM" id="SSF47384">
    <property type="entry name" value="Homodimeric domain of signal transducing histidine kinase"/>
    <property type="match status" value="1"/>
</dbReference>
<dbReference type="Proteomes" id="UP000032360">
    <property type="component" value="Unassembled WGS sequence"/>
</dbReference>
<evidence type="ECO:0000256" key="5">
    <source>
        <dbReference type="ARBA" id="ARBA00022679"/>
    </source>
</evidence>
<keyword evidence="7" id="KW-0902">Two-component regulatory system</keyword>
<comment type="catalytic activity">
    <reaction evidence="1">
        <text>ATP + protein L-histidine = ADP + protein N-phospho-L-histidine.</text>
        <dbReference type="EC" id="2.7.13.3"/>
    </reaction>
</comment>
<dbReference type="OrthoDB" id="9803176at2"/>
<name>A0A0D8HJA3_9ACTN</name>
<dbReference type="PROSITE" id="PS50894">
    <property type="entry name" value="HPT"/>
    <property type="match status" value="1"/>
</dbReference>
<evidence type="ECO:0000313" key="14">
    <source>
        <dbReference type="Proteomes" id="UP000032360"/>
    </source>
</evidence>
<dbReference type="PROSITE" id="PS50109">
    <property type="entry name" value="HIS_KIN"/>
    <property type="match status" value="1"/>
</dbReference>
<dbReference type="Pfam" id="PF01627">
    <property type="entry name" value="Hpt"/>
    <property type="match status" value="1"/>
</dbReference>
<evidence type="ECO:0000259" key="11">
    <source>
        <dbReference type="PROSITE" id="PS50851"/>
    </source>
</evidence>
<keyword evidence="14" id="KW-1185">Reference proteome</keyword>
<dbReference type="InterPro" id="IPR005467">
    <property type="entry name" value="His_kinase_dom"/>
</dbReference>
<dbReference type="GO" id="GO:0006935">
    <property type="term" value="P:chemotaxis"/>
    <property type="evidence" value="ECO:0007669"/>
    <property type="project" value="InterPro"/>
</dbReference>
<protein>
    <recommendedName>
        <fullName evidence="3">histidine kinase</fullName>
        <ecNumber evidence="3">2.7.13.3</ecNumber>
    </recommendedName>
</protein>
<dbReference type="RefSeq" id="WP_052604990.1">
    <property type="nucleotide sequence ID" value="NZ_JXYS01000027.1"/>
</dbReference>
<dbReference type="PANTHER" id="PTHR43395">
    <property type="entry name" value="SENSOR HISTIDINE KINASE CHEA"/>
    <property type="match status" value="1"/>
</dbReference>
<dbReference type="GO" id="GO:0000155">
    <property type="term" value="F:phosphorelay sensor kinase activity"/>
    <property type="evidence" value="ECO:0007669"/>
    <property type="project" value="InterPro"/>
</dbReference>
<feature type="modified residue" description="Phosphohistidine" evidence="8">
    <location>
        <position position="55"/>
    </location>
</feature>
<dbReference type="Pfam" id="PF01584">
    <property type="entry name" value="CheW"/>
    <property type="match status" value="2"/>
</dbReference>
<dbReference type="InterPro" id="IPR004358">
    <property type="entry name" value="Sig_transdc_His_kin-like_C"/>
</dbReference>
<dbReference type="GO" id="GO:0005886">
    <property type="term" value="C:plasma membrane"/>
    <property type="evidence" value="ECO:0007669"/>
    <property type="project" value="UniProtKB-SubCell"/>
</dbReference>
<dbReference type="InterPro" id="IPR051315">
    <property type="entry name" value="Bact_Chemotaxis_CheA"/>
</dbReference>
<evidence type="ECO:0000256" key="4">
    <source>
        <dbReference type="ARBA" id="ARBA00022553"/>
    </source>
</evidence>
<proteinExistence type="predicted"/>
<dbReference type="InterPro" id="IPR036097">
    <property type="entry name" value="HisK_dim/P_sf"/>
</dbReference>
<dbReference type="PROSITE" id="PS50851">
    <property type="entry name" value="CHEW"/>
    <property type="match status" value="2"/>
</dbReference>
<dbReference type="SMART" id="SM00387">
    <property type="entry name" value="HATPase_c"/>
    <property type="match status" value="1"/>
</dbReference>
<gene>
    <name evidence="13" type="primary">cheA</name>
    <name evidence="13" type="ORF">AXFE_12290</name>
</gene>
<reference evidence="13 14" key="1">
    <citation type="submission" date="2015-01" db="EMBL/GenBank/DDBJ databases">
        <title>Draft genome of the acidophilic iron oxidizer Acidithrix ferrooxidans strain Py-F3.</title>
        <authorList>
            <person name="Poehlein A."/>
            <person name="Eisen S."/>
            <person name="Schloemann M."/>
            <person name="Johnson B.D."/>
            <person name="Daniel R."/>
            <person name="Muehling M."/>
        </authorList>
    </citation>
    <scope>NUCLEOTIDE SEQUENCE [LARGE SCALE GENOMIC DNA]</scope>
    <source>
        <strain evidence="13 14">Py-F3</strain>
    </source>
</reference>
<dbReference type="InterPro" id="IPR037006">
    <property type="entry name" value="CheA-like_homodim_sf"/>
</dbReference>
<evidence type="ECO:0000256" key="8">
    <source>
        <dbReference type="PROSITE-ProRule" id="PRU00110"/>
    </source>
</evidence>
<dbReference type="InterPro" id="IPR003594">
    <property type="entry name" value="HATPase_dom"/>
</dbReference>
<keyword evidence="6" id="KW-0418">Kinase</keyword>
<dbReference type="SMART" id="SM00260">
    <property type="entry name" value="CheW"/>
    <property type="match status" value="2"/>
</dbReference>
<dbReference type="CDD" id="cd00088">
    <property type="entry name" value="HPT"/>
    <property type="match status" value="1"/>
</dbReference>
<dbReference type="InterPro" id="IPR036061">
    <property type="entry name" value="CheW-like_dom_sf"/>
</dbReference>
<dbReference type="CDD" id="cd16916">
    <property type="entry name" value="HATPase_CheA-like"/>
    <property type="match status" value="1"/>
</dbReference>
<evidence type="ECO:0000256" key="2">
    <source>
        <dbReference type="ARBA" id="ARBA00004236"/>
    </source>
</evidence>
<feature type="domain" description="CheW-like" evidence="11">
    <location>
        <begin position="656"/>
        <end position="789"/>
    </location>
</feature>
<evidence type="ECO:0000313" key="13">
    <source>
        <dbReference type="EMBL" id="KJF17944.1"/>
    </source>
</evidence>
<feature type="domain" description="CheW-like" evidence="11">
    <location>
        <begin position="495"/>
        <end position="633"/>
    </location>
</feature>
<dbReference type="CDD" id="cd00731">
    <property type="entry name" value="CheA_reg"/>
    <property type="match status" value="1"/>
</dbReference>
<organism evidence="13 14">
    <name type="scientific">Acidithrix ferrooxidans</name>
    <dbReference type="NCBI Taxonomy" id="1280514"/>
    <lineage>
        <taxon>Bacteria</taxon>
        <taxon>Bacillati</taxon>
        <taxon>Actinomycetota</taxon>
        <taxon>Acidimicrobiia</taxon>
        <taxon>Acidimicrobiales</taxon>
        <taxon>Acidimicrobiaceae</taxon>
        <taxon>Acidithrix</taxon>
    </lineage>
</organism>
<evidence type="ECO:0000259" key="10">
    <source>
        <dbReference type="PROSITE" id="PS50109"/>
    </source>
</evidence>
<evidence type="ECO:0000256" key="7">
    <source>
        <dbReference type="ARBA" id="ARBA00023012"/>
    </source>
</evidence>
<feature type="region of interest" description="Disordered" evidence="9">
    <location>
        <begin position="187"/>
        <end position="236"/>
    </location>
</feature>
<dbReference type="Pfam" id="PF02895">
    <property type="entry name" value="H-kinase_dim"/>
    <property type="match status" value="1"/>
</dbReference>
<dbReference type="SUPFAM" id="SSF50341">
    <property type="entry name" value="CheW-like"/>
    <property type="match status" value="2"/>
</dbReference>
<dbReference type="STRING" id="1280514.AXFE_12290"/>
<feature type="region of interest" description="Disordered" evidence="9">
    <location>
        <begin position="136"/>
        <end position="166"/>
    </location>
</feature>
<dbReference type="AlphaFoldDB" id="A0A0D8HJA3"/>
<dbReference type="FunFam" id="3.30.565.10:FF:000016">
    <property type="entry name" value="Chemotaxis protein CheA, putative"/>
    <property type="match status" value="1"/>
</dbReference>
<dbReference type="SMART" id="SM00073">
    <property type="entry name" value="HPT"/>
    <property type="match status" value="1"/>
</dbReference>
<evidence type="ECO:0000256" key="3">
    <source>
        <dbReference type="ARBA" id="ARBA00012438"/>
    </source>
</evidence>
<keyword evidence="4 8" id="KW-0597">Phosphoprotein</keyword>
<accession>A0A0D8HJA3</accession>
<comment type="subcellular location">
    <subcellularLocation>
        <location evidence="2">Cell membrane</location>
    </subcellularLocation>
</comment>
<evidence type="ECO:0000256" key="6">
    <source>
        <dbReference type="ARBA" id="ARBA00022777"/>
    </source>
</evidence>
<feature type="domain" description="HPt" evidence="12">
    <location>
        <begin position="8"/>
        <end position="112"/>
    </location>
</feature>
<dbReference type="PATRIC" id="fig|1280514.3.peg.1607"/>
<dbReference type="PRINTS" id="PR00344">
    <property type="entry name" value="BCTRLSENSOR"/>
</dbReference>
<dbReference type="Gene3D" id="1.20.120.160">
    <property type="entry name" value="HPT domain"/>
    <property type="match status" value="1"/>
</dbReference>
<dbReference type="Gene3D" id="1.10.287.560">
    <property type="entry name" value="Histidine kinase CheA-like, homodimeric domain"/>
    <property type="match status" value="1"/>
</dbReference>
<dbReference type="SUPFAM" id="SSF55874">
    <property type="entry name" value="ATPase domain of HSP90 chaperone/DNA topoisomerase II/histidine kinase"/>
    <property type="match status" value="1"/>
</dbReference>
<dbReference type="PANTHER" id="PTHR43395:SF1">
    <property type="entry name" value="CHEMOTAXIS PROTEIN CHEA"/>
    <property type="match status" value="1"/>
</dbReference>
<dbReference type="EMBL" id="JXYS01000027">
    <property type="protein sequence ID" value="KJF17944.1"/>
    <property type="molecule type" value="Genomic_DNA"/>
</dbReference>
<evidence type="ECO:0000259" key="12">
    <source>
        <dbReference type="PROSITE" id="PS50894"/>
    </source>
</evidence>
<dbReference type="InterPro" id="IPR008207">
    <property type="entry name" value="Sig_transdc_His_kin_Hpt_dom"/>
</dbReference>
<dbReference type="SMART" id="SM01231">
    <property type="entry name" value="H-kinase_dim"/>
    <property type="match status" value="1"/>
</dbReference>
<sequence>MSSNSGDTSGQIPEEVAEFLVESYENLDRLDQDLVILESDLHNKETLSSIFRTIHTIKGTCGFLGFEKLEKVAHVGENLLSKLRDGVIMINPGITSALLSTVDAVREMLSFIEQENYEGNGDYSALIELLASMTNGTLPQPSQGSNPATVPSSAPTSQDPISPPEEVQPEIHEPIKVGESSFVFNKKVSKPAPPQEPVSIAASTSEQVTVDEPLAVSPISDVSKDATPPNRGDVDKDKVVTSVSDANIRVDVGLLDKLMNLVGELVLARNQILQYTSSQTDSSFVAASQRLNLITSELQEGVMKTRMQPIGNVWSKFPRVVRDLALSVGKNVAIEFEGRETELDRTIIESIKDPLTHLVRNSVDHGIETPEGRIAAGKARDGRLILRAYHEGGHVNIEIADDGAGINPDRIRANALKKGLFRADQLDKMSEREITNLIFAPGFSTAEKITNVSGRGVGMDVVKTNIEKIGGTIDIQSTPGEGTTIKIKIPLTLAIIPALVVAAGGQRYAIPQVSLVELVRLERDQAKVDIDSVYGAPVCRLRGNLLPLVYLCDLMHTSTKKIEDEAVNVVVLQADERQFGLVVDNVVDTEEIVVKPLGKQVKNVDVYAGATIMGDGRVALILDVMGIAQRSSVISEVRDRKLSELSASSTLEVGERQTLLLLGVGDSYRVAVPLSSVDRLEEFPSDALEWAGDNQVVQYRDAIMPLIWLSSTLGVPSATEVDSASIQVVVHSGHGRRVGVVVDRILDIVAVNMNLEKCSIKSQVIGSTVINDRVTDIVNVDEIVQSALVNFIDSSNFALAGYGG</sequence>
<evidence type="ECO:0000256" key="1">
    <source>
        <dbReference type="ARBA" id="ARBA00000085"/>
    </source>
</evidence>
<dbReference type="Gene3D" id="2.30.30.40">
    <property type="entry name" value="SH3 Domains"/>
    <property type="match status" value="1"/>
</dbReference>
<dbReference type="SUPFAM" id="SSF47226">
    <property type="entry name" value="Histidine-containing phosphotransfer domain, HPT domain"/>
    <property type="match status" value="1"/>
</dbReference>
<feature type="domain" description="Histidine kinase" evidence="10">
    <location>
        <begin position="253"/>
        <end position="493"/>
    </location>
</feature>
<evidence type="ECO:0000256" key="9">
    <source>
        <dbReference type="SAM" id="MobiDB-lite"/>
    </source>
</evidence>
<comment type="caution">
    <text evidence="13">The sequence shown here is derived from an EMBL/GenBank/DDBJ whole genome shotgun (WGS) entry which is preliminary data.</text>
</comment>
<dbReference type="EC" id="2.7.13.3" evidence="3"/>
<feature type="compositionally biased region" description="Polar residues" evidence="9">
    <location>
        <begin position="136"/>
        <end position="160"/>
    </location>
</feature>
<dbReference type="GO" id="GO:0005737">
    <property type="term" value="C:cytoplasm"/>
    <property type="evidence" value="ECO:0007669"/>
    <property type="project" value="InterPro"/>
</dbReference>
<dbReference type="InterPro" id="IPR036890">
    <property type="entry name" value="HATPase_C_sf"/>
</dbReference>
<dbReference type="InterPro" id="IPR004105">
    <property type="entry name" value="CheA-like_dim"/>
</dbReference>
<keyword evidence="5 13" id="KW-0808">Transferase</keyword>